<evidence type="ECO:0000313" key="7">
    <source>
        <dbReference type="EMBL" id="CAL1241116.1"/>
    </source>
</evidence>
<feature type="domain" description="NnrU" evidence="6">
    <location>
        <begin position="4"/>
        <end position="224"/>
    </location>
</feature>
<keyword evidence="2 5" id="KW-0812">Transmembrane</keyword>
<organism evidence="7 8">
    <name type="scientific">Candidatus Methylocalor cossyra</name>
    <dbReference type="NCBI Taxonomy" id="3108543"/>
    <lineage>
        <taxon>Bacteria</taxon>
        <taxon>Pseudomonadati</taxon>
        <taxon>Pseudomonadota</taxon>
        <taxon>Gammaproteobacteria</taxon>
        <taxon>Methylococcales</taxon>
        <taxon>Methylococcaceae</taxon>
        <taxon>Candidatus Methylocalor</taxon>
    </lineage>
</organism>
<name>A0ABM9NKF4_9GAMM</name>
<evidence type="ECO:0000256" key="5">
    <source>
        <dbReference type="SAM" id="Phobius"/>
    </source>
</evidence>
<feature type="transmembrane region" description="Helical" evidence="5">
    <location>
        <begin position="35"/>
        <end position="55"/>
    </location>
</feature>
<feature type="transmembrane region" description="Helical" evidence="5">
    <location>
        <begin position="203"/>
        <end position="221"/>
    </location>
</feature>
<protein>
    <submittedName>
        <fullName evidence="7">NnrU domain-containing protein</fullName>
    </submittedName>
</protein>
<keyword evidence="8" id="KW-1185">Reference proteome</keyword>
<dbReference type="InterPro" id="IPR009915">
    <property type="entry name" value="NnrU_dom"/>
</dbReference>
<evidence type="ECO:0000256" key="1">
    <source>
        <dbReference type="ARBA" id="ARBA00004141"/>
    </source>
</evidence>
<evidence type="ECO:0000313" key="8">
    <source>
        <dbReference type="Proteomes" id="UP001497493"/>
    </source>
</evidence>
<keyword evidence="3 5" id="KW-1133">Transmembrane helix</keyword>
<evidence type="ECO:0000259" key="6">
    <source>
        <dbReference type="Pfam" id="PF07298"/>
    </source>
</evidence>
<dbReference type="EMBL" id="OZ026884">
    <property type="protein sequence ID" value="CAL1241116.1"/>
    <property type="molecule type" value="Genomic_DNA"/>
</dbReference>
<evidence type="ECO:0000256" key="4">
    <source>
        <dbReference type="ARBA" id="ARBA00023136"/>
    </source>
</evidence>
<reference evidence="7 8" key="1">
    <citation type="submission" date="2024-04" db="EMBL/GenBank/DDBJ databases">
        <authorList>
            <person name="Cremers G."/>
        </authorList>
    </citation>
    <scope>NUCLEOTIDE SEQUENCE [LARGE SCALE GENOMIC DNA]</scope>
    <source>
        <strain evidence="7">MeCH1-AG</strain>
    </source>
</reference>
<feature type="transmembrane region" description="Helical" evidence="5">
    <location>
        <begin position="67"/>
        <end position="89"/>
    </location>
</feature>
<feature type="transmembrane region" description="Helical" evidence="5">
    <location>
        <begin position="120"/>
        <end position="153"/>
    </location>
</feature>
<comment type="subcellular location">
    <subcellularLocation>
        <location evidence="1">Membrane</location>
        <topology evidence="1">Multi-pass membrane protein</topology>
    </subcellularLocation>
</comment>
<dbReference type="Gene3D" id="1.20.120.1630">
    <property type="match status" value="1"/>
</dbReference>
<dbReference type="RefSeq" id="WP_348757647.1">
    <property type="nucleotide sequence ID" value="NZ_OZ026884.1"/>
</dbReference>
<keyword evidence="4 5" id="KW-0472">Membrane</keyword>
<proteinExistence type="predicted"/>
<evidence type="ECO:0000256" key="2">
    <source>
        <dbReference type="ARBA" id="ARBA00022692"/>
    </source>
</evidence>
<dbReference type="Proteomes" id="UP001497493">
    <property type="component" value="Chromosome"/>
</dbReference>
<evidence type="ECO:0000256" key="3">
    <source>
        <dbReference type="ARBA" id="ARBA00022989"/>
    </source>
</evidence>
<sequence length="226" mass="25094">MLQLLLAALFFTGIHVVVSGTRLRDALLARFGERAFRAGFSLLSLFGLGWLVQAYRGAPYIETWGQLIWFKPVAVALMLPAFLLAVIGLTTPGPTAVGGEGQLQREEPARGILRVTRHPFLWGVALWALLHLIGNGDLAALVLFGSFLVLVLVGTRSIDAKRRWAWGEHWERFAAVTSNLPFVAIGQGRNVWKPREIGGWRPALAVLLYLLVLHFHARWFGVSPWP</sequence>
<dbReference type="Pfam" id="PF07298">
    <property type="entry name" value="NnrU"/>
    <property type="match status" value="1"/>
</dbReference>
<gene>
    <name evidence="7" type="ORF">MECH1_V1_2340</name>
</gene>
<accession>A0ABM9NKF4</accession>